<proteinExistence type="inferred from homology"/>
<dbReference type="SMART" id="SM00733">
    <property type="entry name" value="Mterf"/>
    <property type="match status" value="7"/>
</dbReference>
<reference evidence="5" key="1">
    <citation type="journal article" date="2013" name="Nat. Genet.">
        <title>The Capsella rubella genome and the genomic consequences of rapid mating system evolution.</title>
        <authorList>
            <person name="Slotte T."/>
            <person name="Hazzouri K.M."/>
            <person name="Agren J.A."/>
            <person name="Koenig D."/>
            <person name="Maumus F."/>
            <person name="Guo Y.L."/>
            <person name="Steige K."/>
            <person name="Platts A.E."/>
            <person name="Escobar J.S."/>
            <person name="Newman L.K."/>
            <person name="Wang W."/>
            <person name="Mandakova T."/>
            <person name="Vello E."/>
            <person name="Smith L.M."/>
            <person name="Henz S.R."/>
            <person name="Steffen J."/>
            <person name="Takuno S."/>
            <person name="Brandvain Y."/>
            <person name="Coop G."/>
            <person name="Andolfatto P."/>
            <person name="Hu T.T."/>
            <person name="Blanchette M."/>
            <person name="Clark R.M."/>
            <person name="Quesneville H."/>
            <person name="Nordborg M."/>
            <person name="Gaut B.S."/>
            <person name="Lysak M.A."/>
            <person name="Jenkins J."/>
            <person name="Grimwood J."/>
            <person name="Chapman J."/>
            <person name="Prochnik S."/>
            <person name="Shu S."/>
            <person name="Rokhsar D."/>
            <person name="Schmutz J."/>
            <person name="Weigel D."/>
            <person name="Wright S.I."/>
        </authorList>
    </citation>
    <scope>NUCLEOTIDE SEQUENCE [LARGE SCALE GENOMIC DNA]</scope>
    <source>
        <strain evidence="5">cv. Monte Gargano</strain>
    </source>
</reference>
<evidence type="ECO:0000256" key="3">
    <source>
        <dbReference type="ARBA" id="ARBA00022946"/>
    </source>
</evidence>
<dbReference type="EMBL" id="KB870809">
    <property type="protein sequence ID" value="EOA25354.1"/>
    <property type="molecule type" value="Genomic_DNA"/>
</dbReference>
<evidence type="ECO:0000256" key="2">
    <source>
        <dbReference type="ARBA" id="ARBA00022472"/>
    </source>
</evidence>
<dbReference type="InterPro" id="IPR038538">
    <property type="entry name" value="MTERF_sf"/>
</dbReference>
<dbReference type="PANTHER" id="PTHR13068:SF159">
    <property type="entry name" value="MITOCHONDRIAL TRANSCRIPTION TERMINATION FACTOR FAMILY PROTEIN"/>
    <property type="match status" value="1"/>
</dbReference>
<dbReference type="KEGG" id="crb:17886683"/>
<evidence type="ECO:0008006" key="6">
    <source>
        <dbReference type="Google" id="ProtNLM"/>
    </source>
</evidence>
<dbReference type="GO" id="GO:0005737">
    <property type="term" value="C:cytoplasm"/>
    <property type="evidence" value="ECO:0007669"/>
    <property type="project" value="UniProtKB-ARBA"/>
</dbReference>
<dbReference type="eggNOG" id="KOG1267">
    <property type="taxonomic scope" value="Eukaryota"/>
</dbReference>
<keyword evidence="5" id="KW-1185">Reference proteome</keyword>
<protein>
    <recommendedName>
        <fullName evidence="6">Mitochondrial transcription termination factor family protein</fullName>
    </recommendedName>
</protein>
<name>R0H7R2_9BRAS</name>
<dbReference type="FunFam" id="1.25.70.10:FF:000033">
    <property type="entry name" value="F19K23.4 protein"/>
    <property type="match status" value="1"/>
</dbReference>
<dbReference type="GO" id="GO:0006353">
    <property type="term" value="P:DNA-templated transcription termination"/>
    <property type="evidence" value="ECO:0007669"/>
    <property type="project" value="UniProtKB-KW"/>
</dbReference>
<dbReference type="Pfam" id="PF02536">
    <property type="entry name" value="mTERF"/>
    <property type="match status" value="1"/>
</dbReference>
<sequence>MFSLILHGRRSVELQKWRSLRVTTVSIVQNVFAFTNSFSTPIAKDVSPQGSSNFTVSYLVDTLGLTTRLAESISRKVSFKDKVNADSVLKLLRSNGFKDSQVSMIIRTYPQLLVTDAEKSLLPKLQILQSRGASRSEVTEIVSIVPAILGKKGEKSISLYYDFVKDIMQDGKSSKCEKLCHSWPEGKSKNKIRNISLLRELGVPHKLLFSLLISNSQPVYGKERFEETLKKVVDMGFDPAKSKFVEALRVVYEMSDKTIEEKVNVYKGLGFSEAEVWAIFKKWPFFLKFSEKKITQMFETLKKCGLLEKEVLSVLKTRPQCIRASEQKILDSIQTFLDLGFSRDEFRMMVKRYPHCTGYSAALVKKKFDFLVKKMNWPLEAVVLIPAVLGYSLEKRIMPRCNVIKALMSKRLIGSENPPISSVLVCTDQEFLNRYVMKHNELVPKLMAIFTRYQVS</sequence>
<dbReference type="OrthoDB" id="637682at2759"/>
<dbReference type="Proteomes" id="UP000029121">
    <property type="component" value="Unassembled WGS sequence"/>
</dbReference>
<gene>
    <name evidence="4" type="ORF">CARUB_v10018684mg</name>
</gene>
<evidence type="ECO:0000313" key="5">
    <source>
        <dbReference type="Proteomes" id="UP000029121"/>
    </source>
</evidence>
<comment type="similarity">
    <text evidence="1">Belongs to the mTERF family.</text>
</comment>
<keyword evidence="2" id="KW-0806">Transcription termination</keyword>
<dbReference type="GO" id="GO:0003676">
    <property type="term" value="F:nucleic acid binding"/>
    <property type="evidence" value="ECO:0007669"/>
    <property type="project" value="InterPro"/>
</dbReference>
<accession>R0H7R2</accession>
<evidence type="ECO:0000313" key="4">
    <source>
        <dbReference type="EMBL" id="EOA25354.1"/>
    </source>
</evidence>
<dbReference type="Gene3D" id="1.25.70.10">
    <property type="entry name" value="Transcription termination factor 3, mitochondrial"/>
    <property type="match status" value="1"/>
</dbReference>
<keyword evidence="2" id="KW-0805">Transcription regulation</keyword>
<keyword evidence="2" id="KW-0804">Transcription</keyword>
<dbReference type="InterPro" id="IPR003690">
    <property type="entry name" value="MTERF"/>
</dbReference>
<organism evidence="4 5">
    <name type="scientific">Capsella rubella</name>
    <dbReference type="NCBI Taxonomy" id="81985"/>
    <lineage>
        <taxon>Eukaryota</taxon>
        <taxon>Viridiplantae</taxon>
        <taxon>Streptophyta</taxon>
        <taxon>Embryophyta</taxon>
        <taxon>Tracheophyta</taxon>
        <taxon>Spermatophyta</taxon>
        <taxon>Magnoliopsida</taxon>
        <taxon>eudicotyledons</taxon>
        <taxon>Gunneridae</taxon>
        <taxon>Pentapetalae</taxon>
        <taxon>rosids</taxon>
        <taxon>malvids</taxon>
        <taxon>Brassicales</taxon>
        <taxon>Brassicaceae</taxon>
        <taxon>Camelineae</taxon>
        <taxon>Capsella</taxon>
    </lineage>
</organism>
<dbReference type="AlphaFoldDB" id="R0H7R2"/>
<evidence type="ECO:0000256" key="1">
    <source>
        <dbReference type="ARBA" id="ARBA00007692"/>
    </source>
</evidence>
<keyword evidence="3" id="KW-0809">Transit peptide</keyword>
<dbReference type="PANTHER" id="PTHR13068">
    <property type="entry name" value="CGI-12 PROTEIN-RELATED"/>
    <property type="match status" value="1"/>
</dbReference>